<gene>
    <name evidence="2" type="ORF">EOD42_00785</name>
</gene>
<comment type="caution">
    <text evidence="2">The sequence shown here is derived from an EMBL/GenBank/DDBJ whole genome shotgun (WGS) entry which is preliminary data.</text>
</comment>
<dbReference type="AlphaFoldDB" id="A0A437MM11"/>
<evidence type="ECO:0000313" key="3">
    <source>
        <dbReference type="Proteomes" id="UP000282957"/>
    </source>
</evidence>
<keyword evidence="3" id="KW-1185">Reference proteome</keyword>
<proteinExistence type="predicted"/>
<keyword evidence="1" id="KW-0812">Transmembrane</keyword>
<dbReference type="RefSeq" id="WP_127785153.1">
    <property type="nucleotide sequence ID" value="NZ_SACL01000001.1"/>
</dbReference>
<accession>A0A437MM11</accession>
<evidence type="ECO:0000256" key="1">
    <source>
        <dbReference type="SAM" id="Phobius"/>
    </source>
</evidence>
<keyword evidence="1" id="KW-0472">Membrane</keyword>
<sequence>MRIIHVEERRRGLLGRLAFVALAAFQIGCLMAAMGVQSPAHAYAHGLSTELSRALPGDLRLTDDALLFWAWCAGSLAFGALSILTRGRVRRYRTVAP</sequence>
<dbReference type="EMBL" id="SACL01000001">
    <property type="protein sequence ID" value="RVT98681.1"/>
    <property type="molecule type" value="Genomic_DNA"/>
</dbReference>
<protein>
    <submittedName>
        <fullName evidence="2">Uncharacterized protein</fullName>
    </submittedName>
</protein>
<reference evidence="2 3" key="1">
    <citation type="submission" date="2019-01" db="EMBL/GenBank/DDBJ databases">
        <authorList>
            <person name="Chen W.-M."/>
        </authorList>
    </citation>
    <scope>NUCLEOTIDE SEQUENCE [LARGE SCALE GENOMIC DNA]</scope>
    <source>
        <strain evidence="2 3">CCP-6</strain>
    </source>
</reference>
<name>A0A437MM11_9PROT</name>
<dbReference type="Proteomes" id="UP000282957">
    <property type="component" value="Unassembled WGS sequence"/>
</dbReference>
<organism evidence="2 3">
    <name type="scientific">Rhodovarius crocodyli</name>
    <dbReference type="NCBI Taxonomy" id="1979269"/>
    <lineage>
        <taxon>Bacteria</taxon>
        <taxon>Pseudomonadati</taxon>
        <taxon>Pseudomonadota</taxon>
        <taxon>Alphaproteobacteria</taxon>
        <taxon>Acetobacterales</taxon>
        <taxon>Roseomonadaceae</taxon>
        <taxon>Rhodovarius</taxon>
    </lineage>
</organism>
<feature type="transmembrane region" description="Helical" evidence="1">
    <location>
        <begin position="66"/>
        <end position="84"/>
    </location>
</feature>
<evidence type="ECO:0000313" key="2">
    <source>
        <dbReference type="EMBL" id="RVT98681.1"/>
    </source>
</evidence>
<keyword evidence="1" id="KW-1133">Transmembrane helix</keyword>